<dbReference type="GO" id="GO:0005829">
    <property type="term" value="C:cytosol"/>
    <property type="evidence" value="ECO:0007669"/>
    <property type="project" value="TreeGrafter"/>
</dbReference>
<reference evidence="2" key="1">
    <citation type="submission" date="2021-09" db="EMBL/GenBank/DDBJ databases">
        <title>Genome of Aequorivita sp. strain F64183.</title>
        <authorList>
            <person name="Wang Y."/>
        </authorList>
    </citation>
    <scope>NUCLEOTIDE SEQUENCE</scope>
    <source>
        <strain evidence="2">F64183</strain>
    </source>
</reference>
<dbReference type="InterPro" id="IPR005025">
    <property type="entry name" value="FMN_Rdtase-like_dom"/>
</dbReference>
<dbReference type="SUPFAM" id="SSF52218">
    <property type="entry name" value="Flavoproteins"/>
    <property type="match status" value="1"/>
</dbReference>
<evidence type="ECO:0000313" key="2">
    <source>
        <dbReference type="EMBL" id="MCG2429538.1"/>
    </source>
</evidence>
<proteinExistence type="predicted"/>
<dbReference type="RefSeq" id="WP_237606253.1">
    <property type="nucleotide sequence ID" value="NZ_JAIRBB010000001.1"/>
</dbReference>
<dbReference type="Gene3D" id="3.40.50.360">
    <property type="match status" value="1"/>
</dbReference>
<accession>A0A9X1U4I8</accession>
<dbReference type="InterPro" id="IPR050712">
    <property type="entry name" value="NAD(P)H-dep_reductase"/>
</dbReference>
<evidence type="ECO:0000259" key="1">
    <source>
        <dbReference type="Pfam" id="PF03358"/>
    </source>
</evidence>
<dbReference type="GO" id="GO:0010181">
    <property type="term" value="F:FMN binding"/>
    <property type="evidence" value="ECO:0007669"/>
    <property type="project" value="TreeGrafter"/>
</dbReference>
<dbReference type="AlphaFoldDB" id="A0A9X1U4I8"/>
<dbReference type="InterPro" id="IPR029039">
    <property type="entry name" value="Flavoprotein-like_sf"/>
</dbReference>
<organism evidence="2 3">
    <name type="scientific">Aequorivita xiaoshiensis</name>
    <dbReference type="NCBI Taxonomy" id="2874476"/>
    <lineage>
        <taxon>Bacteria</taxon>
        <taxon>Pseudomonadati</taxon>
        <taxon>Bacteroidota</taxon>
        <taxon>Flavobacteriia</taxon>
        <taxon>Flavobacteriales</taxon>
        <taxon>Flavobacteriaceae</taxon>
        <taxon>Aequorivita</taxon>
    </lineage>
</organism>
<dbReference type="Pfam" id="PF03358">
    <property type="entry name" value="FMN_red"/>
    <property type="match status" value="1"/>
</dbReference>
<dbReference type="PANTHER" id="PTHR30543:SF21">
    <property type="entry name" value="NAD(P)H-DEPENDENT FMN REDUCTASE LOT6"/>
    <property type="match status" value="1"/>
</dbReference>
<dbReference type="Proteomes" id="UP001139462">
    <property type="component" value="Unassembled WGS sequence"/>
</dbReference>
<feature type="domain" description="NADPH-dependent FMN reductase-like" evidence="1">
    <location>
        <begin position="1"/>
        <end position="132"/>
    </location>
</feature>
<dbReference type="GO" id="GO:0016491">
    <property type="term" value="F:oxidoreductase activity"/>
    <property type="evidence" value="ECO:0007669"/>
    <property type="project" value="InterPro"/>
</dbReference>
<evidence type="ECO:0000313" key="3">
    <source>
        <dbReference type="Proteomes" id="UP001139462"/>
    </source>
</evidence>
<name>A0A9X1U4I8_9FLAO</name>
<keyword evidence="3" id="KW-1185">Reference proteome</keyword>
<protein>
    <submittedName>
        <fullName evidence="2">NAD(P)H-dependent oxidoreductase</fullName>
    </submittedName>
</protein>
<sequence>MRILGISASASIFSSNYHLLKAVQRLRQDKDEMQVFEGLQDFDLFSPSRLTAGIPKNILELKQKIDAAELIIIATPEYTHNIPAVLKNLIEWCTASGEFAQKNVLPITFTPYEPRGAHAMTSLLQSLQTMKAKIETQLPLYKTDVEIKENQIELPAEVVALLNTAIDLYR</sequence>
<dbReference type="PANTHER" id="PTHR30543">
    <property type="entry name" value="CHROMATE REDUCTASE"/>
    <property type="match status" value="1"/>
</dbReference>
<gene>
    <name evidence="2" type="ORF">K8344_00250</name>
</gene>
<comment type="caution">
    <text evidence="2">The sequence shown here is derived from an EMBL/GenBank/DDBJ whole genome shotgun (WGS) entry which is preliminary data.</text>
</comment>
<dbReference type="EMBL" id="JAIRBB010000001">
    <property type="protein sequence ID" value="MCG2429538.1"/>
    <property type="molecule type" value="Genomic_DNA"/>
</dbReference>